<gene>
    <name evidence="1" type="ORF">J8C05_08010</name>
</gene>
<sequence length="158" mass="17322">MVSATPSSLEGLEGHSLVITCPVAWGDMDAAQHVNNTVYFRYFESARIAYFERIAFGLDFPHSIGPILAHTQCRFRFPLTYPDTVSVGTGVTGLGEDRFVMRFTVISHRHGKVAAQGDGLIVSYDYRNQQKVPLPAEVRAAIIALEGFDAAHPPALSK</sequence>
<dbReference type="SUPFAM" id="SSF54637">
    <property type="entry name" value="Thioesterase/thiol ester dehydrase-isomerase"/>
    <property type="match status" value="1"/>
</dbReference>
<proteinExistence type="predicted"/>
<dbReference type="Pfam" id="PF13279">
    <property type="entry name" value="4HBT_2"/>
    <property type="match status" value="1"/>
</dbReference>
<dbReference type="Gene3D" id="3.10.129.10">
    <property type="entry name" value="Hotdog Thioesterase"/>
    <property type="match status" value="1"/>
</dbReference>
<dbReference type="Proteomes" id="UP000677668">
    <property type="component" value="Chromosome 1"/>
</dbReference>
<reference evidence="1 2" key="1">
    <citation type="submission" date="2021-03" db="EMBL/GenBank/DDBJ databases">
        <title>Genomic and phenotypic characterization of Chloracidobacterium isolates provides evidence for multiple species.</title>
        <authorList>
            <person name="Saini M.K."/>
            <person name="Costas A.M.G."/>
            <person name="Tank M."/>
            <person name="Bryant D.A."/>
        </authorList>
    </citation>
    <scope>NUCLEOTIDE SEQUENCE [LARGE SCALE GENOMIC DNA]</scope>
    <source>
        <strain evidence="1 2">N</strain>
    </source>
</reference>
<dbReference type="PANTHER" id="PTHR31793">
    <property type="entry name" value="4-HYDROXYBENZOYL-COA THIOESTERASE FAMILY MEMBER"/>
    <property type="match status" value="1"/>
</dbReference>
<name>A0ABX8AYB5_9BACT</name>
<protein>
    <submittedName>
        <fullName evidence="1">Acyl-CoA thioesterase</fullName>
    </submittedName>
</protein>
<dbReference type="RefSeq" id="WP_211421709.1">
    <property type="nucleotide sequence ID" value="NZ_CP072642.1"/>
</dbReference>
<dbReference type="InterPro" id="IPR050563">
    <property type="entry name" value="4-hydroxybenzoyl-CoA_TE"/>
</dbReference>
<accession>A0ABX8AYB5</accession>
<evidence type="ECO:0000313" key="1">
    <source>
        <dbReference type="EMBL" id="QUV93317.1"/>
    </source>
</evidence>
<dbReference type="CDD" id="cd00586">
    <property type="entry name" value="4HBT"/>
    <property type="match status" value="1"/>
</dbReference>
<dbReference type="PANTHER" id="PTHR31793:SF39">
    <property type="entry name" value="THIOESTERASE_THIOL ESTER DEHYDRASE-ISOMERASE"/>
    <property type="match status" value="1"/>
</dbReference>
<organism evidence="1 2">
    <name type="scientific">Chloracidobacterium sp. N</name>
    <dbReference type="NCBI Taxonomy" id="2821540"/>
    <lineage>
        <taxon>Bacteria</taxon>
        <taxon>Pseudomonadati</taxon>
        <taxon>Acidobacteriota</taxon>
        <taxon>Terriglobia</taxon>
        <taxon>Terriglobales</taxon>
        <taxon>Acidobacteriaceae</taxon>
        <taxon>Chloracidobacterium</taxon>
        <taxon>Chloracidobacterium aggregatum</taxon>
    </lineage>
</organism>
<dbReference type="InterPro" id="IPR029069">
    <property type="entry name" value="HotDog_dom_sf"/>
</dbReference>
<dbReference type="EMBL" id="CP072642">
    <property type="protein sequence ID" value="QUV93317.1"/>
    <property type="molecule type" value="Genomic_DNA"/>
</dbReference>
<keyword evidence="2" id="KW-1185">Reference proteome</keyword>
<evidence type="ECO:0000313" key="2">
    <source>
        <dbReference type="Proteomes" id="UP000677668"/>
    </source>
</evidence>